<comment type="subcellular location">
    <subcellularLocation>
        <location evidence="1">Membrane</location>
        <topology evidence="1">Single-pass membrane protein</topology>
    </subcellularLocation>
</comment>
<proteinExistence type="inferred from homology"/>
<evidence type="ECO:0000256" key="4">
    <source>
        <dbReference type="ARBA" id="ARBA00022989"/>
    </source>
</evidence>
<evidence type="ECO:0000256" key="2">
    <source>
        <dbReference type="ARBA" id="ARBA00007862"/>
    </source>
</evidence>
<comment type="caution">
    <text evidence="8">The sequence shown here is derived from an EMBL/GenBank/DDBJ whole genome shotgun (WGS) entry which is preliminary data.</text>
</comment>
<dbReference type="GO" id="GO:0008233">
    <property type="term" value="F:peptidase activity"/>
    <property type="evidence" value="ECO:0007669"/>
    <property type="project" value="UniProtKB-KW"/>
</dbReference>
<dbReference type="InterPro" id="IPR001107">
    <property type="entry name" value="Band_7"/>
</dbReference>
<reference evidence="8 9" key="2">
    <citation type="submission" date="2018-04" db="EMBL/GenBank/DDBJ databases">
        <title>Thauera lacus sp. nov., isolated from an saline lake in Inner Mongolia, China.</title>
        <authorList>
            <person name="Liang Q.-Y."/>
        </authorList>
    </citation>
    <scope>NUCLEOTIDE SEQUENCE [LARGE SCALE GENOMIC DNA]</scope>
    <source>
        <strain evidence="8 9">D20</strain>
    </source>
</reference>
<dbReference type="InterPro" id="IPR010200">
    <property type="entry name" value="HflC"/>
</dbReference>
<name>A0A2T4ID46_9RHOO</name>
<keyword evidence="8" id="KW-0378">Hydrolase</keyword>
<dbReference type="PANTHER" id="PTHR42911:SF1">
    <property type="entry name" value="MODULATOR OF FTSH PROTEASE HFLC"/>
    <property type="match status" value="1"/>
</dbReference>
<evidence type="ECO:0000256" key="1">
    <source>
        <dbReference type="ARBA" id="ARBA00004167"/>
    </source>
</evidence>
<dbReference type="PANTHER" id="PTHR42911">
    <property type="entry name" value="MODULATOR OF FTSH PROTEASE HFLC"/>
    <property type="match status" value="1"/>
</dbReference>
<dbReference type="EMBL" id="PZKC01000011">
    <property type="protein sequence ID" value="PTD95702.1"/>
    <property type="molecule type" value="Genomic_DNA"/>
</dbReference>
<evidence type="ECO:0000256" key="3">
    <source>
        <dbReference type="ARBA" id="ARBA00022692"/>
    </source>
</evidence>
<evidence type="ECO:0000313" key="8">
    <source>
        <dbReference type="EMBL" id="PTD95702.1"/>
    </source>
</evidence>
<dbReference type="InterPro" id="IPR001972">
    <property type="entry name" value="Stomatin_HflK_fam"/>
</dbReference>
<evidence type="ECO:0000313" key="9">
    <source>
        <dbReference type="Proteomes" id="UP000241193"/>
    </source>
</evidence>
<feature type="domain" description="Band 7" evidence="7">
    <location>
        <begin position="21"/>
        <end position="185"/>
    </location>
</feature>
<comment type="function">
    <text evidence="6">HflC and HflK could regulate a protease.</text>
</comment>
<evidence type="ECO:0000259" key="7">
    <source>
        <dbReference type="SMART" id="SM00244"/>
    </source>
</evidence>
<dbReference type="AlphaFoldDB" id="A0A2T4ID46"/>
<dbReference type="InterPro" id="IPR036013">
    <property type="entry name" value="Band_7/SPFH_dom_sf"/>
</dbReference>
<dbReference type="NCBIfam" id="TIGR01932">
    <property type="entry name" value="hflC"/>
    <property type="match status" value="1"/>
</dbReference>
<dbReference type="PIRSF" id="PIRSF005651">
    <property type="entry name" value="HflC"/>
    <property type="match status" value="1"/>
</dbReference>
<gene>
    <name evidence="8" type="primary">hflC</name>
    <name evidence="8" type="ORF">C8261_13385</name>
</gene>
<dbReference type="SUPFAM" id="SSF117892">
    <property type="entry name" value="Band 7/SPFH domain"/>
    <property type="match status" value="1"/>
</dbReference>
<sequence>MREKMPIFAGGLLLAIVIASMTLFTVDQRQYAIVFQLGEVKQVIEEPGLKFKWPLIQNVRFFDRRILTIDTPEPERFITAEKKNVLVDHFVKWRIVDPQLYYVSVAGDEARARIRLLQTVNAGLREEFGRRTVHDVVSGERDRIMDQMRDRADRDARTIGVQILDVRLKRVDLPGEVSEAVYRRMEAERTRVANELRSLGAAEAERIRADADRQREVIVAEAYRDAQRLKGEGDARATSIYAEAFGKNAEFYSFWRSLEAYRASFADKSDVMVVDPSSDFFRYMKGSGGARRN</sequence>
<dbReference type="GO" id="GO:0006508">
    <property type="term" value="P:proteolysis"/>
    <property type="evidence" value="ECO:0007669"/>
    <property type="project" value="UniProtKB-KW"/>
</dbReference>
<dbReference type="SMART" id="SM00244">
    <property type="entry name" value="PHB"/>
    <property type="match status" value="1"/>
</dbReference>
<keyword evidence="5" id="KW-0472">Membrane</keyword>
<dbReference type="OrthoDB" id="9812991at2"/>
<evidence type="ECO:0000256" key="5">
    <source>
        <dbReference type="ARBA" id="ARBA00023136"/>
    </source>
</evidence>
<organism evidence="8 9">
    <name type="scientific">Pseudothauera lacus</name>
    <dbReference type="NCBI Taxonomy" id="2136175"/>
    <lineage>
        <taxon>Bacteria</taxon>
        <taxon>Pseudomonadati</taxon>
        <taxon>Pseudomonadota</taxon>
        <taxon>Betaproteobacteria</taxon>
        <taxon>Rhodocyclales</taxon>
        <taxon>Zoogloeaceae</taxon>
        <taxon>Pseudothauera</taxon>
    </lineage>
</organism>
<keyword evidence="9" id="KW-1185">Reference proteome</keyword>
<protein>
    <recommendedName>
        <fullName evidence="6">Protein HflC</fullName>
    </recommendedName>
</protein>
<dbReference type="CDD" id="cd03405">
    <property type="entry name" value="SPFH_HflC"/>
    <property type="match status" value="1"/>
</dbReference>
<evidence type="ECO:0000256" key="6">
    <source>
        <dbReference type="PIRNR" id="PIRNR005651"/>
    </source>
</evidence>
<dbReference type="Gene3D" id="3.30.479.30">
    <property type="entry name" value="Band 7 domain"/>
    <property type="match status" value="1"/>
</dbReference>
<dbReference type="PRINTS" id="PR00721">
    <property type="entry name" value="STOMATIN"/>
</dbReference>
<dbReference type="Pfam" id="PF01145">
    <property type="entry name" value="Band_7"/>
    <property type="match status" value="1"/>
</dbReference>
<dbReference type="GO" id="GO:0016020">
    <property type="term" value="C:membrane"/>
    <property type="evidence" value="ECO:0007669"/>
    <property type="project" value="UniProtKB-SubCell"/>
</dbReference>
<accession>A0A2T4ID46</accession>
<dbReference type="Proteomes" id="UP000241193">
    <property type="component" value="Unassembled WGS sequence"/>
</dbReference>
<dbReference type="RefSeq" id="WP_107494222.1">
    <property type="nucleotide sequence ID" value="NZ_PZKC01000011.1"/>
</dbReference>
<keyword evidence="4" id="KW-1133">Transmembrane helix</keyword>
<reference evidence="8 9" key="1">
    <citation type="submission" date="2018-03" db="EMBL/GenBank/DDBJ databases">
        <authorList>
            <person name="Keele B.F."/>
        </authorList>
    </citation>
    <scope>NUCLEOTIDE SEQUENCE [LARGE SCALE GENOMIC DNA]</scope>
    <source>
        <strain evidence="8 9">D20</strain>
    </source>
</reference>
<keyword evidence="8" id="KW-0645">Protease</keyword>
<keyword evidence="3" id="KW-0812">Transmembrane</keyword>
<comment type="similarity">
    <text evidence="2 6">Belongs to the band 7/mec-2 family. HflC subfamily.</text>
</comment>